<proteinExistence type="predicted"/>
<organism evidence="1">
    <name type="scientific">Timema genevievae</name>
    <name type="common">Walking stick</name>
    <dbReference type="NCBI Taxonomy" id="629358"/>
    <lineage>
        <taxon>Eukaryota</taxon>
        <taxon>Metazoa</taxon>
        <taxon>Ecdysozoa</taxon>
        <taxon>Arthropoda</taxon>
        <taxon>Hexapoda</taxon>
        <taxon>Insecta</taxon>
        <taxon>Pterygota</taxon>
        <taxon>Neoptera</taxon>
        <taxon>Polyneoptera</taxon>
        <taxon>Phasmatodea</taxon>
        <taxon>Timematodea</taxon>
        <taxon>Timematoidea</taxon>
        <taxon>Timematidae</taxon>
        <taxon>Timema</taxon>
    </lineage>
</organism>
<accession>A0A7R9PLD3</accession>
<protein>
    <submittedName>
        <fullName evidence="1">Uncharacterized protein</fullName>
    </submittedName>
</protein>
<dbReference type="AlphaFoldDB" id="A0A7R9PLD3"/>
<evidence type="ECO:0000313" key="1">
    <source>
        <dbReference type="EMBL" id="CAD7593869.1"/>
    </source>
</evidence>
<gene>
    <name evidence="1" type="ORF">TGEB3V08_LOCUS5501</name>
</gene>
<sequence length="153" mass="16899">MEDNSDTSSSKKDGMQLDPEYFVKDKIKTEPMMDFTSTKYFDGAVKSEVQDIFESSSLSGSSSEELEEFTHPPHTKQLVVQTLLGIAGLDTSTKSSLGNLGLMLWETVVIPKAEFLTSSDAGVSLILERPTPLAKEQEIVGFPELLSDEWIMD</sequence>
<dbReference type="EMBL" id="OE841054">
    <property type="protein sequence ID" value="CAD7593869.1"/>
    <property type="molecule type" value="Genomic_DNA"/>
</dbReference>
<name>A0A7R9PLD3_TIMGE</name>
<reference evidence="1" key="1">
    <citation type="submission" date="2020-11" db="EMBL/GenBank/DDBJ databases">
        <authorList>
            <person name="Tran Van P."/>
        </authorList>
    </citation>
    <scope>NUCLEOTIDE SEQUENCE</scope>
</reference>